<evidence type="ECO:0000256" key="8">
    <source>
        <dbReference type="HAMAP-Rule" id="MF_02040"/>
    </source>
</evidence>
<evidence type="ECO:0000256" key="3">
    <source>
        <dbReference type="ARBA" id="ARBA00022723"/>
    </source>
</evidence>
<feature type="region of interest" description="Disordered" evidence="9">
    <location>
        <begin position="54"/>
        <end position="73"/>
    </location>
</feature>
<evidence type="ECO:0000256" key="2">
    <source>
        <dbReference type="ARBA" id="ARBA00008205"/>
    </source>
</evidence>
<feature type="region of interest" description="Disordered" evidence="9">
    <location>
        <begin position="1"/>
        <end position="20"/>
    </location>
</feature>
<organism evidence="11 12">
    <name type="scientific">Citricoccus zhacaiensis</name>
    <dbReference type="NCBI Taxonomy" id="489142"/>
    <lineage>
        <taxon>Bacteria</taxon>
        <taxon>Bacillati</taxon>
        <taxon>Actinomycetota</taxon>
        <taxon>Actinomycetes</taxon>
        <taxon>Micrococcales</taxon>
        <taxon>Micrococcaceae</taxon>
        <taxon>Citricoccus</taxon>
    </lineage>
</organism>
<comment type="similarity">
    <text evidence="8">Belongs to the Mrp/NBP35 ATP-binding proteins family.</text>
</comment>
<evidence type="ECO:0000313" key="12">
    <source>
        <dbReference type="Proteomes" id="UP000642509"/>
    </source>
</evidence>
<evidence type="ECO:0000256" key="7">
    <source>
        <dbReference type="ARBA" id="ARBA00023014"/>
    </source>
</evidence>
<evidence type="ECO:0000313" key="11">
    <source>
        <dbReference type="EMBL" id="GGO44766.1"/>
    </source>
</evidence>
<evidence type="ECO:0000256" key="5">
    <source>
        <dbReference type="ARBA" id="ARBA00022840"/>
    </source>
</evidence>
<keyword evidence="3 8" id="KW-0479">Metal-binding</keyword>
<keyword evidence="8" id="KW-0378">Hydrolase</keyword>
<dbReference type="InterPro" id="IPR044304">
    <property type="entry name" value="NUBPL-like"/>
</dbReference>
<dbReference type="SUPFAM" id="SSF52540">
    <property type="entry name" value="P-loop containing nucleoside triphosphate hydrolases"/>
    <property type="match status" value="1"/>
</dbReference>
<keyword evidence="12" id="KW-1185">Reference proteome</keyword>
<evidence type="ECO:0000256" key="6">
    <source>
        <dbReference type="ARBA" id="ARBA00023004"/>
    </source>
</evidence>
<protein>
    <recommendedName>
        <fullName evidence="8">Iron-sulfur cluster carrier protein</fullName>
    </recommendedName>
</protein>
<name>A0ABQ2LYM1_9MICC</name>
<dbReference type="Pfam" id="PF10609">
    <property type="entry name" value="ParA"/>
    <property type="match status" value="1"/>
</dbReference>
<gene>
    <name evidence="11" type="primary">mrp</name>
    <name evidence="11" type="ORF">GCM10010977_15920</name>
</gene>
<dbReference type="RefSeq" id="WP_188805647.1">
    <property type="nucleotide sequence ID" value="NZ_BAAAOU010000005.1"/>
</dbReference>
<accession>A0ABQ2LYM1</accession>
<feature type="domain" description="MIP18 family-like" evidence="10">
    <location>
        <begin position="30"/>
        <end position="113"/>
    </location>
</feature>
<evidence type="ECO:0000256" key="9">
    <source>
        <dbReference type="SAM" id="MobiDB-lite"/>
    </source>
</evidence>
<proteinExistence type="inferred from homology"/>
<keyword evidence="4 8" id="KW-0547">Nucleotide-binding</keyword>
<dbReference type="PANTHER" id="PTHR42961">
    <property type="entry name" value="IRON-SULFUR PROTEIN NUBPL"/>
    <property type="match status" value="1"/>
</dbReference>
<dbReference type="Gene3D" id="3.40.50.300">
    <property type="entry name" value="P-loop containing nucleotide triphosphate hydrolases"/>
    <property type="match status" value="1"/>
</dbReference>
<feature type="compositionally biased region" description="Low complexity" evidence="9">
    <location>
        <begin position="56"/>
        <end position="73"/>
    </location>
</feature>
<dbReference type="SUPFAM" id="SSF117916">
    <property type="entry name" value="Fe-S cluster assembly (FSCA) domain-like"/>
    <property type="match status" value="1"/>
</dbReference>
<keyword evidence="6 8" id="KW-0408">Iron</keyword>
<comment type="similarity">
    <text evidence="2">In the C-terminal section; belongs to the Mrp/NBP35 ATP-binding proteins family.</text>
</comment>
<dbReference type="EMBL" id="BMLQ01000004">
    <property type="protein sequence ID" value="GGO44766.1"/>
    <property type="molecule type" value="Genomic_DNA"/>
</dbReference>
<dbReference type="InterPro" id="IPR034904">
    <property type="entry name" value="FSCA_dom_sf"/>
</dbReference>
<dbReference type="InterPro" id="IPR019591">
    <property type="entry name" value="Mrp/NBP35_ATP-bd"/>
</dbReference>
<evidence type="ECO:0000259" key="10">
    <source>
        <dbReference type="Pfam" id="PF01883"/>
    </source>
</evidence>
<comment type="function">
    <text evidence="8">Binds and transfers iron-sulfur (Fe-S) clusters to target apoproteins. Can hydrolyze ATP.</text>
</comment>
<reference evidence="12" key="1">
    <citation type="journal article" date="2019" name="Int. J. Syst. Evol. Microbiol.">
        <title>The Global Catalogue of Microorganisms (GCM) 10K type strain sequencing project: providing services to taxonomists for standard genome sequencing and annotation.</title>
        <authorList>
            <consortium name="The Broad Institute Genomics Platform"/>
            <consortium name="The Broad Institute Genome Sequencing Center for Infectious Disease"/>
            <person name="Wu L."/>
            <person name="Ma J."/>
        </authorList>
    </citation>
    <scope>NUCLEOTIDE SEQUENCE [LARGE SCALE GENOMIC DNA]</scope>
    <source>
        <strain evidence="12">CGMCC 1.7064</strain>
    </source>
</reference>
<dbReference type="HAMAP" id="MF_02040">
    <property type="entry name" value="Mrp_NBP35"/>
    <property type="match status" value="1"/>
</dbReference>
<evidence type="ECO:0000256" key="4">
    <source>
        <dbReference type="ARBA" id="ARBA00022741"/>
    </source>
</evidence>
<comment type="subunit">
    <text evidence="8">Homodimer.</text>
</comment>
<dbReference type="Proteomes" id="UP000642509">
    <property type="component" value="Unassembled WGS sequence"/>
</dbReference>
<feature type="binding site" evidence="8">
    <location>
        <begin position="153"/>
        <end position="160"/>
    </location>
    <ligand>
        <name>ATP</name>
        <dbReference type="ChEBI" id="CHEBI:30616"/>
    </ligand>
</feature>
<dbReference type="InterPro" id="IPR000808">
    <property type="entry name" value="Mrp-like_CS"/>
</dbReference>
<evidence type="ECO:0000256" key="1">
    <source>
        <dbReference type="ARBA" id="ARBA00007352"/>
    </source>
</evidence>
<keyword evidence="7 8" id="KW-0411">Iron-sulfur</keyword>
<sequence length="408" mass="42180">MTDTPGAPGTFDTTGTFDTPELTTDLERAAWVRLGSVLDPEIRRPVTELGMVASITESTESPTGATSTGTGTGTGHLTIGIRLTIAGCPLRDTITQDVERALEGLDGCTGVEVVMAVMTAEQRASLKELLTAGRPKNQFEKGSLARVYAVASGKGGVGKSTVTANLATALADRGLSVGLVDADIHGFSIPGLLGTTAKPTRVDEMILPPVAQGVKVISIGMFLDADRPVAWRGPMLHRALEQFVTDVYWGDLDVLLVDLPPGTGDIAISAAQLLPTSELLIVTTPQQAAAQVAARAGELAEQTGQQVAGVIENMAAMTLPDGTVLDLFGSGGGQTVADRLTGSLDHPVPLLGSVPLDPLLREDGDGGTPVVLEHPDSAAGTELRRIAGSLAVRPRGLSGLKLPVTPRD</sequence>
<comment type="caution">
    <text evidence="11">The sequence shown here is derived from an EMBL/GenBank/DDBJ whole genome shotgun (WGS) entry which is preliminary data.</text>
</comment>
<dbReference type="InterPro" id="IPR002744">
    <property type="entry name" value="MIP18-like"/>
</dbReference>
<comment type="similarity">
    <text evidence="1">In the N-terminal section; belongs to the MIP18 family.</text>
</comment>
<dbReference type="InterPro" id="IPR027417">
    <property type="entry name" value="P-loop_NTPase"/>
</dbReference>
<dbReference type="CDD" id="cd02037">
    <property type="entry name" value="Mrp_NBP35"/>
    <property type="match status" value="1"/>
</dbReference>
<dbReference type="InterPro" id="IPR033756">
    <property type="entry name" value="YlxH/NBP35"/>
</dbReference>
<keyword evidence="5 8" id="KW-0067">ATP-binding</keyword>
<dbReference type="Gene3D" id="3.30.300.130">
    <property type="entry name" value="Fe-S cluster assembly (FSCA)"/>
    <property type="match status" value="1"/>
</dbReference>
<dbReference type="PANTHER" id="PTHR42961:SF2">
    <property type="entry name" value="IRON-SULFUR PROTEIN NUBPL"/>
    <property type="match status" value="1"/>
</dbReference>
<dbReference type="Pfam" id="PF01883">
    <property type="entry name" value="FeS_assembly_P"/>
    <property type="match status" value="1"/>
</dbReference>
<dbReference type="PROSITE" id="PS01215">
    <property type="entry name" value="MRP"/>
    <property type="match status" value="1"/>
</dbReference>